<keyword evidence="6" id="KW-0931">ER-Golgi transport</keyword>
<feature type="region of interest" description="Disordered" evidence="14">
    <location>
        <begin position="1"/>
        <end position="63"/>
    </location>
</feature>
<evidence type="ECO:0000313" key="16">
    <source>
        <dbReference type="Proteomes" id="UP001190700"/>
    </source>
</evidence>
<evidence type="ECO:0000256" key="2">
    <source>
        <dbReference type="ARBA" id="ARBA00010290"/>
    </source>
</evidence>
<feature type="compositionally biased region" description="Polar residues" evidence="14">
    <location>
        <begin position="8"/>
        <end position="24"/>
    </location>
</feature>
<evidence type="ECO:0000256" key="12">
    <source>
        <dbReference type="PIRSR" id="PIRSR606689-2"/>
    </source>
</evidence>
<protein>
    <submittedName>
        <fullName evidence="15">Arf GTPase arf1</fullName>
    </submittedName>
</protein>
<evidence type="ECO:0000256" key="13">
    <source>
        <dbReference type="RuleBase" id="RU003925"/>
    </source>
</evidence>
<keyword evidence="10" id="KW-0449">Lipoprotein</keyword>
<dbReference type="PROSITE" id="PS51417">
    <property type="entry name" value="ARF"/>
    <property type="match status" value="1"/>
</dbReference>
<dbReference type="EMBL" id="LGRX02035576">
    <property type="protein sequence ID" value="KAK3234012.1"/>
    <property type="molecule type" value="Genomic_DNA"/>
</dbReference>
<dbReference type="SUPFAM" id="SSF52540">
    <property type="entry name" value="P-loop containing nucleoside triphosphate hydrolases"/>
    <property type="match status" value="1"/>
</dbReference>
<dbReference type="InterPro" id="IPR024156">
    <property type="entry name" value="Small_GTPase_ARF"/>
</dbReference>
<keyword evidence="4" id="KW-0519">Myristate</keyword>
<evidence type="ECO:0000256" key="6">
    <source>
        <dbReference type="ARBA" id="ARBA00022892"/>
    </source>
</evidence>
<dbReference type="GO" id="GO:0003924">
    <property type="term" value="F:GTPase activity"/>
    <property type="evidence" value="ECO:0007669"/>
    <property type="project" value="InterPro"/>
</dbReference>
<gene>
    <name evidence="15" type="ORF">CYMTET_55719</name>
</gene>
<keyword evidence="9 11" id="KW-0342">GTP-binding</keyword>
<dbReference type="GO" id="GO:0015031">
    <property type="term" value="P:protein transport"/>
    <property type="evidence" value="ECO:0007669"/>
    <property type="project" value="UniProtKB-KW"/>
</dbReference>
<feature type="binding site" evidence="11">
    <location>
        <position position="154"/>
    </location>
    <ligand>
        <name>GTP</name>
        <dbReference type="ChEBI" id="CHEBI:37565"/>
    </ligand>
</feature>
<keyword evidence="8" id="KW-0333">Golgi apparatus</keyword>
<dbReference type="Proteomes" id="UP001190700">
    <property type="component" value="Unassembled WGS sequence"/>
</dbReference>
<accession>A0AAE0BDU2</accession>
<keyword evidence="3" id="KW-0813">Transport</keyword>
<feature type="binding site" evidence="12">
    <location>
        <position position="115"/>
    </location>
    <ligand>
        <name>Mg(2+)</name>
        <dbReference type="ChEBI" id="CHEBI:18420"/>
    </ligand>
</feature>
<keyword evidence="12" id="KW-0460">Magnesium</keyword>
<proteinExistence type="inferred from homology"/>
<evidence type="ECO:0000256" key="5">
    <source>
        <dbReference type="ARBA" id="ARBA00022741"/>
    </source>
</evidence>
<keyword evidence="5 11" id="KW-0547">Nucleotide-binding</keyword>
<keyword evidence="7" id="KW-0653">Protein transport</keyword>
<keyword evidence="16" id="KW-1185">Reference proteome</keyword>
<dbReference type="SMART" id="SM00178">
    <property type="entry name" value="SAR"/>
    <property type="match status" value="1"/>
</dbReference>
<evidence type="ECO:0000256" key="14">
    <source>
        <dbReference type="SAM" id="MobiDB-lite"/>
    </source>
</evidence>
<dbReference type="Gene3D" id="3.40.50.300">
    <property type="entry name" value="P-loop containing nucleotide triphosphate hydrolases"/>
    <property type="match status" value="1"/>
</dbReference>
<evidence type="ECO:0000256" key="10">
    <source>
        <dbReference type="ARBA" id="ARBA00023288"/>
    </source>
</evidence>
<evidence type="ECO:0000256" key="9">
    <source>
        <dbReference type="ARBA" id="ARBA00023134"/>
    </source>
</evidence>
<dbReference type="SMART" id="SM00177">
    <property type="entry name" value="ARF"/>
    <property type="match status" value="1"/>
</dbReference>
<evidence type="ECO:0000256" key="3">
    <source>
        <dbReference type="ARBA" id="ARBA00022448"/>
    </source>
</evidence>
<dbReference type="GO" id="GO:0016192">
    <property type="term" value="P:vesicle-mediated transport"/>
    <property type="evidence" value="ECO:0007669"/>
    <property type="project" value="UniProtKB-KW"/>
</dbReference>
<dbReference type="InterPro" id="IPR006689">
    <property type="entry name" value="Small_GTPase_ARF/SAR"/>
</dbReference>
<dbReference type="CDD" id="cd04150">
    <property type="entry name" value="Arf1_5_like"/>
    <property type="match status" value="1"/>
</dbReference>
<feature type="binding site" evidence="11">
    <location>
        <begin position="210"/>
        <end position="213"/>
    </location>
    <ligand>
        <name>GTP</name>
        <dbReference type="ChEBI" id="CHEBI:37565"/>
    </ligand>
</feature>
<comment type="subcellular location">
    <subcellularLocation>
        <location evidence="1">Golgi apparatus</location>
    </subcellularLocation>
</comment>
<dbReference type="PRINTS" id="PR00328">
    <property type="entry name" value="SAR1GTPBP"/>
</dbReference>
<evidence type="ECO:0000256" key="4">
    <source>
        <dbReference type="ARBA" id="ARBA00022707"/>
    </source>
</evidence>
<name>A0AAE0BDU2_9CHLO</name>
<dbReference type="Pfam" id="PF00025">
    <property type="entry name" value="Arf"/>
    <property type="match status" value="1"/>
</dbReference>
<evidence type="ECO:0000256" key="7">
    <source>
        <dbReference type="ARBA" id="ARBA00022927"/>
    </source>
</evidence>
<evidence type="ECO:0000313" key="15">
    <source>
        <dbReference type="EMBL" id="KAK3234012.1"/>
    </source>
</evidence>
<dbReference type="PANTHER" id="PTHR11711">
    <property type="entry name" value="ADP RIBOSYLATION FACTOR-RELATED"/>
    <property type="match status" value="1"/>
</dbReference>
<dbReference type="GO" id="GO:0005525">
    <property type="term" value="F:GTP binding"/>
    <property type="evidence" value="ECO:0007669"/>
    <property type="project" value="UniProtKB-KW"/>
</dbReference>
<evidence type="ECO:0000256" key="8">
    <source>
        <dbReference type="ARBA" id="ARBA00023034"/>
    </source>
</evidence>
<organism evidence="15 16">
    <name type="scientific">Cymbomonas tetramitiformis</name>
    <dbReference type="NCBI Taxonomy" id="36881"/>
    <lineage>
        <taxon>Eukaryota</taxon>
        <taxon>Viridiplantae</taxon>
        <taxon>Chlorophyta</taxon>
        <taxon>Pyramimonadophyceae</taxon>
        <taxon>Pyramimonadales</taxon>
        <taxon>Pyramimonadaceae</taxon>
        <taxon>Cymbomonas</taxon>
    </lineage>
</organism>
<dbReference type="GO" id="GO:0016004">
    <property type="term" value="F:phospholipase activator activity"/>
    <property type="evidence" value="ECO:0007669"/>
    <property type="project" value="UniProtKB-ARBA"/>
</dbReference>
<dbReference type="NCBIfam" id="TIGR00231">
    <property type="entry name" value="small_GTP"/>
    <property type="match status" value="1"/>
</dbReference>
<evidence type="ECO:0000256" key="11">
    <source>
        <dbReference type="PIRSR" id="PIRSR606689-1"/>
    </source>
</evidence>
<comment type="caution">
    <text evidence="15">The sequence shown here is derived from an EMBL/GenBank/DDBJ whole genome shotgun (WGS) entry which is preliminary data.</text>
</comment>
<dbReference type="InterPro" id="IPR027417">
    <property type="entry name" value="P-loop_NTPase"/>
</dbReference>
<feature type="compositionally biased region" description="Basic and acidic residues" evidence="14">
    <location>
        <begin position="51"/>
        <end position="63"/>
    </location>
</feature>
<keyword evidence="12" id="KW-0479">Metal-binding</keyword>
<reference evidence="15 16" key="1">
    <citation type="journal article" date="2015" name="Genome Biol. Evol.">
        <title>Comparative Genomics of a Bacterivorous Green Alga Reveals Evolutionary Causalities and Consequences of Phago-Mixotrophic Mode of Nutrition.</title>
        <authorList>
            <person name="Burns J.A."/>
            <person name="Paasch A."/>
            <person name="Narechania A."/>
            <person name="Kim E."/>
        </authorList>
    </citation>
    <scope>NUCLEOTIDE SEQUENCE [LARGE SCALE GENOMIC DNA]</scope>
    <source>
        <strain evidence="15 16">PLY_AMNH</strain>
    </source>
</reference>
<feature type="binding site" evidence="12">
    <location>
        <position position="132"/>
    </location>
    <ligand>
        <name>Mg(2+)</name>
        <dbReference type="ChEBI" id="CHEBI:18420"/>
    </ligand>
</feature>
<dbReference type="FunFam" id="3.40.50.300:FF:003500">
    <property type="entry name" value="ADP-ribosylation factor 1"/>
    <property type="match status" value="1"/>
</dbReference>
<comment type="similarity">
    <text evidence="2 13">Belongs to the small GTPase superfamily. Arf family.</text>
</comment>
<dbReference type="GO" id="GO:0005794">
    <property type="term" value="C:Golgi apparatus"/>
    <property type="evidence" value="ECO:0007669"/>
    <property type="project" value="UniProtKB-SubCell"/>
</dbReference>
<dbReference type="AlphaFoldDB" id="A0AAE0BDU2"/>
<dbReference type="SMART" id="SM00175">
    <property type="entry name" value="RAB"/>
    <property type="match status" value="1"/>
</dbReference>
<sequence length="264" mass="29451">MCRPPNDTLGSSLSSVKESAGSVTKSEDSPVPLVNHKRSDQDPVDVPVDNGKTDHNRSVENLSDRTSPRWMGCLEGPLFLINKLVKGVFGIGAMLKPFRKECRFLMVGLDAAGKTTILYKLKLGEVVTTIPTIGFNVETVEYKNLNITAWDVGGKDKIRSLWRHYLRNCQAVVFVVDSNDRARAKDCRDELHRMLNEDELREAALLVYANKADEPNAMNVAEVTDKLGLNSLRFRQWYIQASCATTGDGLYEGLDWLSQTLSSK</sequence>
<dbReference type="InterPro" id="IPR005225">
    <property type="entry name" value="Small_GTP-bd"/>
</dbReference>
<evidence type="ECO:0000256" key="1">
    <source>
        <dbReference type="ARBA" id="ARBA00004555"/>
    </source>
</evidence>
<feature type="binding site" evidence="11">
    <location>
        <begin position="108"/>
        <end position="115"/>
    </location>
    <ligand>
        <name>GTP</name>
        <dbReference type="ChEBI" id="CHEBI:37565"/>
    </ligand>
</feature>
<dbReference type="InterPro" id="IPR045872">
    <property type="entry name" value="Arf1-5-like"/>
</dbReference>
<dbReference type="GO" id="GO:0046872">
    <property type="term" value="F:metal ion binding"/>
    <property type="evidence" value="ECO:0007669"/>
    <property type="project" value="UniProtKB-KW"/>
</dbReference>